<dbReference type="InterPro" id="IPR011059">
    <property type="entry name" value="Metal-dep_hydrolase_composite"/>
</dbReference>
<feature type="chain" id="PRO_5009929402" evidence="1">
    <location>
        <begin position="24"/>
        <end position="710"/>
    </location>
</feature>
<reference evidence="4" key="1">
    <citation type="submission" date="2016-11" db="EMBL/GenBank/DDBJ databases">
        <authorList>
            <person name="Varghese N."/>
            <person name="Submissions S."/>
        </authorList>
    </citation>
    <scope>NUCLEOTIDE SEQUENCE [LARGE SCALE GENOMIC DNA]</scope>
    <source>
        <strain evidence="4">Sac-22</strain>
    </source>
</reference>
<dbReference type="InterPro" id="IPR006680">
    <property type="entry name" value="Amidohydro-rel"/>
</dbReference>
<gene>
    <name evidence="3" type="ORF">SAMN05192549_112113</name>
</gene>
<dbReference type="RefSeq" id="WP_229255794.1">
    <property type="nucleotide sequence ID" value="NZ_FRCX01000012.1"/>
</dbReference>
<feature type="signal peptide" evidence="1">
    <location>
        <begin position="1"/>
        <end position="23"/>
    </location>
</feature>
<dbReference type="PANTHER" id="PTHR43135">
    <property type="entry name" value="ALPHA-D-RIBOSE 1-METHYLPHOSPHONATE 5-TRIPHOSPHATE DIPHOSPHATASE"/>
    <property type="match status" value="1"/>
</dbReference>
<dbReference type="AlphaFoldDB" id="A0A1M7TBN1"/>
<dbReference type="SUPFAM" id="SSF51556">
    <property type="entry name" value="Metallo-dependent hydrolases"/>
    <property type="match status" value="1"/>
</dbReference>
<dbReference type="Proteomes" id="UP000184339">
    <property type="component" value="Unassembled WGS sequence"/>
</dbReference>
<accession>A0A1M7TBN1</accession>
<dbReference type="Pfam" id="PF01979">
    <property type="entry name" value="Amidohydro_1"/>
    <property type="match status" value="1"/>
</dbReference>
<proteinExistence type="predicted"/>
<keyword evidence="4" id="KW-1185">Reference proteome</keyword>
<dbReference type="Gene3D" id="2.30.40.10">
    <property type="entry name" value="Urease, subunit C, domain 1"/>
    <property type="match status" value="1"/>
</dbReference>
<sequence length="710" mass="76274">MLTKRLAVLPLTLALTAAFGAQAATTTKYLIISENANKQIGQQVVEHLDDGLTKVAFIYKDNGRGPELAEQFRLGADGTMTEYSVKGNSTFGAVVDEQFSRKGDKAQWKSTSEQGEKTVSGPAAYLPLNSSFEVASVAISALAKAPDGKLPLLPSGTLSQRVLDSVEVTSATGQKQSVNLVAQTGVGLSPAFYWTTTGDKPRLFGIVIPGFGNMLEEGWQAAAPLLAKHQKAAESQMLTDIAAKLQHPLTGLTVVRNARIFDSEKATVGQPSDIYVLRGRITAVLPAGSPVRDADNTIDAANRIVLPGLFDLHGHVDRWSGTLNMSAGVTSVRDMGNDNKQLQAMLDETAAGKLMAPQVVPAGFLEGESPYSANNGFVIKDLKGAKDAIDWYAERGYPQLKIYNSFPKAILKETVAYAHSRGMRVSGHIPAGLRAQEALDAGYDEIQHINQVLLNFLVKPDTETRNLNRFVLPAEKVADMDFNSKPVKDFVAYLAKKQISIDPTMSTFAFLKQKDGDVNEPYAAFASHMPPDVARGFKVATMKIEGDAQLKRYEKSYAKMVEFVGIMYKAGVPIVAGTDDIPGFTLHSELGMLVKAGLTPAQALQVATRNGARYTRTTNDRGSIAPGKLADLVLVDGDPTKNIEDVRKVSAVVTRGYVIYPQEIDAALGIAPFVGDAPKVAKNSAAVAEVYGGSNEGALNRIETSARKRD</sequence>
<evidence type="ECO:0000313" key="3">
    <source>
        <dbReference type="EMBL" id="SHN68132.1"/>
    </source>
</evidence>
<dbReference type="InterPro" id="IPR051781">
    <property type="entry name" value="Metallo-dep_Hydrolase"/>
</dbReference>
<evidence type="ECO:0000313" key="4">
    <source>
        <dbReference type="Proteomes" id="UP000184339"/>
    </source>
</evidence>
<keyword evidence="3" id="KW-0378">Hydrolase</keyword>
<dbReference type="Gene3D" id="3.30.110.90">
    <property type="entry name" value="Amidohydrolase"/>
    <property type="match status" value="1"/>
</dbReference>
<dbReference type="Gene3D" id="3.40.50.10910">
    <property type="entry name" value="Amidohydrolase"/>
    <property type="match status" value="1"/>
</dbReference>
<dbReference type="PANTHER" id="PTHR43135:SF3">
    <property type="entry name" value="ALPHA-D-RIBOSE 1-METHYLPHOSPHONATE 5-TRIPHOSPHATE DIPHOSPHATASE"/>
    <property type="match status" value="1"/>
</dbReference>
<dbReference type="SUPFAM" id="SSF51338">
    <property type="entry name" value="Composite domain of metallo-dependent hydrolases"/>
    <property type="match status" value="1"/>
</dbReference>
<keyword evidence="1" id="KW-0732">Signal</keyword>
<evidence type="ECO:0000259" key="2">
    <source>
        <dbReference type="Pfam" id="PF01979"/>
    </source>
</evidence>
<organism evidence="3 4">
    <name type="scientific">Duganella sacchari</name>
    <dbReference type="NCBI Taxonomy" id="551987"/>
    <lineage>
        <taxon>Bacteria</taxon>
        <taxon>Pseudomonadati</taxon>
        <taxon>Pseudomonadota</taxon>
        <taxon>Betaproteobacteria</taxon>
        <taxon>Burkholderiales</taxon>
        <taxon>Oxalobacteraceae</taxon>
        <taxon>Telluria group</taxon>
        <taxon>Duganella</taxon>
    </lineage>
</organism>
<protein>
    <submittedName>
        <fullName evidence="3">Amidohydrolase family protein</fullName>
    </submittedName>
</protein>
<dbReference type="GO" id="GO:0016810">
    <property type="term" value="F:hydrolase activity, acting on carbon-nitrogen (but not peptide) bonds"/>
    <property type="evidence" value="ECO:0007669"/>
    <property type="project" value="InterPro"/>
</dbReference>
<feature type="domain" description="Amidohydrolase-related" evidence="2">
    <location>
        <begin position="324"/>
        <end position="656"/>
    </location>
</feature>
<dbReference type="InterPro" id="IPR032466">
    <property type="entry name" value="Metal_Hydrolase"/>
</dbReference>
<dbReference type="Gene3D" id="1.20.58.520">
    <property type="entry name" value="Amidohydrolase"/>
    <property type="match status" value="1"/>
</dbReference>
<dbReference type="EMBL" id="FRCX01000012">
    <property type="protein sequence ID" value="SHN68132.1"/>
    <property type="molecule type" value="Genomic_DNA"/>
</dbReference>
<name>A0A1M7TBN1_9BURK</name>
<dbReference type="STRING" id="551987.SAMN05192549_112113"/>
<evidence type="ECO:0000256" key="1">
    <source>
        <dbReference type="SAM" id="SignalP"/>
    </source>
</evidence>